<dbReference type="eggNOG" id="COG5525">
    <property type="taxonomic scope" value="Bacteria"/>
</dbReference>
<dbReference type="EMBL" id="AONQ01000005">
    <property type="protein sequence ID" value="EME71398.1"/>
    <property type="molecule type" value="Genomic_DNA"/>
</dbReference>
<comment type="caution">
    <text evidence="2">The sequence shown here is derived from an EMBL/GenBank/DDBJ whole genome shotgun (WGS) entry which is preliminary data.</text>
</comment>
<dbReference type="Pfam" id="PF20454">
    <property type="entry name" value="GpA_nuclease"/>
    <property type="match status" value="1"/>
</dbReference>
<reference evidence="2 3" key="1">
    <citation type="journal article" date="2014" name="Genome Announc.">
        <title>Draft Genome Sequence of Magnetospirillum sp. Strain SO-1, a Freshwater Magnetotactic Bacterium Isolated from the Ol'khovka River, Russia.</title>
        <authorList>
            <person name="Grouzdev D.S."/>
            <person name="Dziuba M.V."/>
            <person name="Sukhacheva M.S."/>
            <person name="Mardanov A.V."/>
            <person name="Beletskiy A.V."/>
            <person name="Kuznetsov B.B."/>
            <person name="Skryabin K.G."/>
        </authorList>
    </citation>
    <scope>NUCLEOTIDE SEQUENCE [LARGE SCALE GENOMIC DNA]</scope>
    <source>
        <strain evidence="2 3">SO-1</strain>
    </source>
</reference>
<organism evidence="2 3">
    <name type="scientific">Paramagnetospirillum caucaseum</name>
    <dbReference type="NCBI Taxonomy" id="1244869"/>
    <lineage>
        <taxon>Bacteria</taxon>
        <taxon>Pseudomonadati</taxon>
        <taxon>Pseudomonadota</taxon>
        <taxon>Alphaproteobacteria</taxon>
        <taxon>Rhodospirillales</taxon>
        <taxon>Magnetospirillaceae</taxon>
        <taxon>Paramagnetospirillum</taxon>
    </lineage>
</organism>
<dbReference type="GO" id="GO:0004519">
    <property type="term" value="F:endonuclease activity"/>
    <property type="evidence" value="ECO:0007669"/>
    <property type="project" value="InterPro"/>
</dbReference>
<dbReference type="InterPro" id="IPR013087">
    <property type="entry name" value="Znf_C2H2_type"/>
</dbReference>
<dbReference type="RefSeq" id="WP_008614265.1">
    <property type="nucleotide sequence ID" value="NZ_AONQ01000005.1"/>
</dbReference>
<sequence>MSAAPLRDDPLPPFRRAADIRRSATVALRPPQRMTVSQAAERYRRLNNPGAYVGPWRNAEAPYLREPMDRCRSRAVEEVYIVAPSQTGKSEIMNNVIVHAIKIAPADILVIQPTKDSALDYAERRVENQLLKHSPEVRNELRRDKVLSKTFRNGSMITLGWAVKGQLASRPVPIVIFDERDRMPDDIGGEGDPATLGRQRKKQFGRNGKLIMVSSPSRDMQSGIVGHFYEGDQNIPFWPCPHCKAYFSPGFDADRHPTMAHLHIPPGRDPEDLRKHGASLVCPHCRALIAEIDKAWMLERLEYIPRGMSIGADGVITGDRPPQTISSFWWNGFVGRGVSWGNLAALYVTAQRHFERTGDEAKLQAFWNTELGFPYRPVNDNAQPLEIRVLEGRRERDWAYRTVPAWVRFLVAAVDSQKHHFAVQVVGFDEHGASGLIDRYDLSQAADGAQIDPANVGAHWDLLYPLVMRSSYPLAADPDMVMPIACTVFDTGGAAGQEDSGVHIQARNFARRLIHGPERLEPWRIMLVKGAAQRSWSMLPATPKQETDDDGRRRPDGVAVYTIGQHLLKNLIDNRLRLDPDAPSEQPRPLMRFPATVPDGFFAELTAERKDKGAWVKTGPNESWDLWVYAEAARQRLRTDRVSDWSKPPFWATARRRAAAAPTILPGAAVSSLSSARRPGGRRMLHQGIRI</sequence>
<dbReference type="Pfam" id="PF05876">
    <property type="entry name" value="GpA_ATPase"/>
    <property type="match status" value="1"/>
</dbReference>
<dbReference type="PATRIC" id="fig|1244869.3.peg.655"/>
<evidence type="ECO:0000259" key="1">
    <source>
        <dbReference type="PROSITE" id="PS00028"/>
    </source>
</evidence>
<proteinExistence type="predicted"/>
<evidence type="ECO:0000313" key="2">
    <source>
        <dbReference type="EMBL" id="EME71398.1"/>
    </source>
</evidence>
<dbReference type="Proteomes" id="UP000011744">
    <property type="component" value="Unassembled WGS sequence"/>
</dbReference>
<dbReference type="PROSITE" id="PS00028">
    <property type="entry name" value="ZINC_FINGER_C2H2_1"/>
    <property type="match status" value="1"/>
</dbReference>
<name>M3AEW4_9PROT</name>
<gene>
    <name evidence="2" type="ORF">H261_03278</name>
</gene>
<dbReference type="GO" id="GO:0016887">
    <property type="term" value="F:ATP hydrolysis activity"/>
    <property type="evidence" value="ECO:0007669"/>
    <property type="project" value="InterPro"/>
</dbReference>
<dbReference type="InterPro" id="IPR027417">
    <property type="entry name" value="P-loop_NTPase"/>
</dbReference>
<dbReference type="PANTHER" id="PTHR34413:SF2">
    <property type="entry name" value="PROPHAGE TAIL FIBER ASSEMBLY PROTEIN HOMOLOG TFAE-RELATED"/>
    <property type="match status" value="1"/>
</dbReference>
<protein>
    <submittedName>
        <fullName evidence="2">Terminase large subunit</fullName>
    </submittedName>
</protein>
<dbReference type="PANTHER" id="PTHR34413">
    <property type="entry name" value="PROPHAGE TAIL FIBER ASSEMBLY PROTEIN HOMOLOG TFAE-RELATED-RELATED"/>
    <property type="match status" value="1"/>
</dbReference>
<dbReference type="AlphaFoldDB" id="M3AEW4"/>
<dbReference type="InterPro" id="IPR046454">
    <property type="entry name" value="GpA_endonuclease"/>
</dbReference>
<evidence type="ECO:0000313" key="3">
    <source>
        <dbReference type="Proteomes" id="UP000011744"/>
    </source>
</evidence>
<dbReference type="InterPro" id="IPR051220">
    <property type="entry name" value="TFA_Chaperone"/>
</dbReference>
<dbReference type="STRING" id="1244869.H261_03278"/>
<dbReference type="OrthoDB" id="5181253at2"/>
<dbReference type="Gene3D" id="3.40.50.300">
    <property type="entry name" value="P-loop containing nucleotide triphosphate hydrolases"/>
    <property type="match status" value="1"/>
</dbReference>
<accession>M3AEW4</accession>
<keyword evidence="3" id="KW-1185">Reference proteome</keyword>
<feature type="domain" description="C2H2-type" evidence="1">
    <location>
        <begin position="240"/>
        <end position="261"/>
    </location>
</feature>
<dbReference type="InterPro" id="IPR046453">
    <property type="entry name" value="GpA_ATPase"/>
</dbReference>